<accession>A0A1I6C0R9</accession>
<keyword evidence="2" id="KW-1185">Reference proteome</keyword>
<proteinExistence type="predicted"/>
<gene>
    <name evidence="1" type="ORF">SAMN02745910_04696</name>
</gene>
<sequence>MEKENFLHYKKELANSIKKFAGTARLAFQSNIKPFFDQASEVQRTIKKLVDTIDWEAIEQYGELSDFIERCAGLGWSMPQQFLIHIYHDAPKENLEEYIVSKINDKEFFLPFKGYMISSLEKDRQKVFGNTLKLIDDGYYPQSALHCFSVIEYLLRSISSSDKSRWSKKLINYTKSELDQFENNELDLLMLTNIFTTIEKILLTEMFANHNDKPTGILLSRNELSHGMANEEKVNKVDCYKLLMVILTLSEAKNSLEKNENETKLMVE</sequence>
<comment type="caution">
    <text evidence="1">The sequence shown here is derived from an EMBL/GenBank/DDBJ whole genome shotgun (WGS) entry which is preliminary data.</text>
</comment>
<organism evidence="1 2">
    <name type="scientific">Priestia endophytica DSM 13796</name>
    <dbReference type="NCBI Taxonomy" id="1121089"/>
    <lineage>
        <taxon>Bacteria</taxon>
        <taxon>Bacillati</taxon>
        <taxon>Bacillota</taxon>
        <taxon>Bacilli</taxon>
        <taxon>Bacillales</taxon>
        <taxon>Bacillaceae</taxon>
        <taxon>Priestia</taxon>
    </lineage>
</organism>
<dbReference type="GeneID" id="93713219"/>
<evidence type="ECO:0000313" key="2">
    <source>
        <dbReference type="Proteomes" id="UP000182762"/>
    </source>
</evidence>
<reference evidence="1 2" key="1">
    <citation type="submission" date="2016-10" db="EMBL/GenBank/DDBJ databases">
        <authorList>
            <person name="Varghese N."/>
            <person name="Submissions S."/>
        </authorList>
    </citation>
    <scope>NUCLEOTIDE SEQUENCE [LARGE SCALE GENOMIC DNA]</scope>
    <source>
        <strain evidence="1 2">DSM 13796</strain>
    </source>
</reference>
<dbReference type="RefSeq" id="WP_061802856.1">
    <property type="nucleotide sequence ID" value="NZ_FOXX01000019.1"/>
</dbReference>
<name>A0A1I6C0R9_9BACI</name>
<protein>
    <submittedName>
        <fullName evidence="1">Uncharacterized protein</fullName>
    </submittedName>
</protein>
<dbReference type="Proteomes" id="UP000182762">
    <property type="component" value="Unassembled WGS sequence"/>
</dbReference>
<evidence type="ECO:0000313" key="1">
    <source>
        <dbReference type="EMBL" id="SFQ86675.1"/>
    </source>
</evidence>
<dbReference type="EMBL" id="FOXX01000019">
    <property type="protein sequence ID" value="SFQ86675.1"/>
    <property type="molecule type" value="Genomic_DNA"/>
</dbReference>